<dbReference type="OrthoDB" id="9811754at2"/>
<evidence type="ECO:0000259" key="5">
    <source>
        <dbReference type="Pfam" id="PF25963"/>
    </source>
</evidence>
<protein>
    <submittedName>
        <fullName evidence="6">Multidrug efflux system membrane fusion protein</fullName>
    </submittedName>
</protein>
<evidence type="ECO:0000256" key="1">
    <source>
        <dbReference type="SAM" id="Coils"/>
    </source>
</evidence>
<gene>
    <name evidence="6" type="ORF">BDD14_5329</name>
</gene>
<keyword evidence="2" id="KW-0472">Membrane</keyword>
<dbReference type="GO" id="GO:0055085">
    <property type="term" value="P:transmembrane transport"/>
    <property type="evidence" value="ECO:0007669"/>
    <property type="project" value="InterPro"/>
</dbReference>
<feature type="coiled-coil region" evidence="1">
    <location>
        <begin position="91"/>
        <end position="118"/>
    </location>
</feature>
<evidence type="ECO:0000259" key="4">
    <source>
        <dbReference type="Pfam" id="PF25917"/>
    </source>
</evidence>
<evidence type="ECO:0000256" key="2">
    <source>
        <dbReference type="SAM" id="Phobius"/>
    </source>
</evidence>
<dbReference type="Pfam" id="PF25963">
    <property type="entry name" value="Beta-barrel_AAEA"/>
    <property type="match status" value="1"/>
</dbReference>
<keyword evidence="1" id="KW-0175">Coiled coil</keyword>
<sequence length="399" mass="43960">MTQDSENLNRKQLGRRIFFGVVAGAVVALLFVTLDTERHPRTDDASVRANFIEIAPEISGRLAQLPVKDNEFVKQGDLLFVIDPRDYEYALRQALSDQENLEQRIIDTKRKIAAQNSAVDAASAAVHNSTTAIRTAGSGVDLAKATVLRAQAAANAAEAQLKYATNDLHRIEPLLQKQYVTVDQVDQANTAVRVARGSYDAALAALSEAQAQETQAALRQEEADDQASESRAKLGQSIHVIDTLDILESQRPGLAAKVDRARLDLERCRVVAPFNAYVTNMNISEGAYARPGTPMFTLIDTRKWWVVANYREGKVKNIRVGSPVEVYLMGHPERKFTGLVESIGYGVFPEDGSVVAGLPNIERTLNWVHLSSRFPVRIRIQNPDSDLFRIGATAVTVVR</sequence>
<reference evidence="6 7" key="1">
    <citation type="submission" date="2019-02" db="EMBL/GenBank/DDBJ databases">
        <title>Genomic Encyclopedia of Archaeal and Bacterial Type Strains, Phase II (KMG-II): from individual species to whole genera.</title>
        <authorList>
            <person name="Goeker M."/>
        </authorList>
    </citation>
    <scope>NUCLEOTIDE SEQUENCE [LARGE SCALE GENOMIC DNA]</scope>
    <source>
        <strain evidence="6 7">DSM 18101</strain>
    </source>
</reference>
<dbReference type="InterPro" id="IPR058625">
    <property type="entry name" value="MdtA-like_BSH"/>
</dbReference>
<dbReference type="Pfam" id="PF25917">
    <property type="entry name" value="BSH_RND"/>
    <property type="match status" value="1"/>
</dbReference>
<feature type="domain" description="p-hydroxybenzoic acid efflux pump subunit AaeA-like beta-barrel" evidence="5">
    <location>
        <begin position="305"/>
        <end position="398"/>
    </location>
</feature>
<proteinExistence type="predicted"/>
<organism evidence="6 7">
    <name type="scientific">Edaphobacter modestus</name>
    <dbReference type="NCBI Taxonomy" id="388466"/>
    <lineage>
        <taxon>Bacteria</taxon>
        <taxon>Pseudomonadati</taxon>
        <taxon>Acidobacteriota</taxon>
        <taxon>Terriglobia</taxon>
        <taxon>Terriglobales</taxon>
        <taxon>Acidobacteriaceae</taxon>
        <taxon>Edaphobacter</taxon>
    </lineage>
</organism>
<dbReference type="Gene3D" id="2.40.50.100">
    <property type="match status" value="1"/>
</dbReference>
<keyword evidence="7" id="KW-1185">Reference proteome</keyword>
<dbReference type="PANTHER" id="PTHR30386:SF24">
    <property type="entry name" value="MULTIDRUG RESISTANCE EFFLUX PUMP"/>
    <property type="match status" value="1"/>
</dbReference>
<dbReference type="InterPro" id="IPR058634">
    <property type="entry name" value="AaeA-lik-b-barrel"/>
</dbReference>
<evidence type="ECO:0000259" key="3">
    <source>
        <dbReference type="Pfam" id="PF25876"/>
    </source>
</evidence>
<feature type="domain" description="Multidrug resistance protein MdtA-like alpha-helical hairpin" evidence="3">
    <location>
        <begin position="149"/>
        <end position="212"/>
    </location>
</feature>
<dbReference type="InterPro" id="IPR058624">
    <property type="entry name" value="MdtA-like_HH"/>
</dbReference>
<dbReference type="RefSeq" id="WP_130422350.1">
    <property type="nucleotide sequence ID" value="NZ_SHKW01000001.1"/>
</dbReference>
<name>A0A4Q7Z270_9BACT</name>
<feature type="transmembrane region" description="Helical" evidence="2">
    <location>
        <begin position="17"/>
        <end position="34"/>
    </location>
</feature>
<dbReference type="Proteomes" id="UP000292958">
    <property type="component" value="Unassembled WGS sequence"/>
</dbReference>
<dbReference type="AlphaFoldDB" id="A0A4Q7Z270"/>
<dbReference type="Pfam" id="PF25876">
    <property type="entry name" value="HH_MFP_RND"/>
    <property type="match status" value="1"/>
</dbReference>
<dbReference type="InterPro" id="IPR050739">
    <property type="entry name" value="MFP"/>
</dbReference>
<comment type="caution">
    <text evidence="6">The sequence shown here is derived from an EMBL/GenBank/DDBJ whole genome shotgun (WGS) entry which is preliminary data.</text>
</comment>
<dbReference type="Gene3D" id="1.10.287.470">
    <property type="entry name" value="Helix hairpin bin"/>
    <property type="match status" value="1"/>
</dbReference>
<keyword evidence="2" id="KW-0812">Transmembrane</keyword>
<accession>A0A4Q7Z270</accession>
<dbReference type="Gene3D" id="2.40.30.170">
    <property type="match status" value="1"/>
</dbReference>
<dbReference type="PANTHER" id="PTHR30386">
    <property type="entry name" value="MEMBRANE FUSION SUBUNIT OF EMRAB-TOLC MULTIDRUG EFFLUX PUMP"/>
    <property type="match status" value="1"/>
</dbReference>
<evidence type="ECO:0000313" key="7">
    <source>
        <dbReference type="Proteomes" id="UP000292958"/>
    </source>
</evidence>
<keyword evidence="2" id="KW-1133">Transmembrane helix</keyword>
<dbReference type="SUPFAM" id="SSF111369">
    <property type="entry name" value="HlyD-like secretion proteins"/>
    <property type="match status" value="3"/>
</dbReference>
<dbReference type="EMBL" id="SHKW01000001">
    <property type="protein sequence ID" value="RZU43645.1"/>
    <property type="molecule type" value="Genomic_DNA"/>
</dbReference>
<feature type="domain" description="Multidrug resistance protein MdtA-like barrel-sandwich hybrid" evidence="4">
    <location>
        <begin position="51"/>
        <end position="299"/>
    </location>
</feature>
<evidence type="ECO:0000313" key="6">
    <source>
        <dbReference type="EMBL" id="RZU43645.1"/>
    </source>
</evidence>